<keyword evidence="2" id="KW-1185">Reference proteome</keyword>
<name>A0ABY7DRM1_MYAAR</name>
<sequence length="64" mass="7310">MDTYTNTATVLNPPITTGQINMVVSGNQSMTEAEARSLFLWKKRLSYKSTLYLCHQHFVENTLD</sequence>
<gene>
    <name evidence="1" type="ORF">MAR_023602</name>
</gene>
<proteinExistence type="predicted"/>
<reference evidence="1" key="1">
    <citation type="submission" date="2022-11" db="EMBL/GenBank/DDBJ databases">
        <title>Centuries of genome instability and evolution in soft-shell clam transmissible cancer (bioRxiv).</title>
        <authorList>
            <person name="Hart S.F.M."/>
            <person name="Yonemitsu M.A."/>
            <person name="Giersch R.M."/>
            <person name="Beal B.F."/>
            <person name="Arriagada G."/>
            <person name="Davis B.W."/>
            <person name="Ostrander E.A."/>
            <person name="Goff S.P."/>
            <person name="Metzger M.J."/>
        </authorList>
    </citation>
    <scope>NUCLEOTIDE SEQUENCE</scope>
    <source>
        <strain evidence="1">MELC-2E11</strain>
        <tissue evidence="1">Siphon/mantle</tissue>
    </source>
</reference>
<dbReference type="EMBL" id="CP111014">
    <property type="protein sequence ID" value="WAQ99229.1"/>
    <property type="molecule type" value="Genomic_DNA"/>
</dbReference>
<evidence type="ECO:0000313" key="2">
    <source>
        <dbReference type="Proteomes" id="UP001164746"/>
    </source>
</evidence>
<protein>
    <submittedName>
        <fullName evidence="1">Uncharacterized protein</fullName>
    </submittedName>
</protein>
<accession>A0ABY7DRM1</accession>
<evidence type="ECO:0000313" key="1">
    <source>
        <dbReference type="EMBL" id="WAQ99229.1"/>
    </source>
</evidence>
<organism evidence="1 2">
    <name type="scientific">Mya arenaria</name>
    <name type="common">Soft-shell clam</name>
    <dbReference type="NCBI Taxonomy" id="6604"/>
    <lineage>
        <taxon>Eukaryota</taxon>
        <taxon>Metazoa</taxon>
        <taxon>Spiralia</taxon>
        <taxon>Lophotrochozoa</taxon>
        <taxon>Mollusca</taxon>
        <taxon>Bivalvia</taxon>
        <taxon>Autobranchia</taxon>
        <taxon>Heteroconchia</taxon>
        <taxon>Euheterodonta</taxon>
        <taxon>Imparidentia</taxon>
        <taxon>Neoheterodontei</taxon>
        <taxon>Myida</taxon>
        <taxon>Myoidea</taxon>
        <taxon>Myidae</taxon>
        <taxon>Mya</taxon>
    </lineage>
</organism>
<dbReference type="Proteomes" id="UP001164746">
    <property type="component" value="Chromosome 3"/>
</dbReference>